<evidence type="ECO:0000259" key="7">
    <source>
        <dbReference type="PROSITE" id="PS50835"/>
    </source>
</evidence>
<dbReference type="SMART" id="SM00369">
    <property type="entry name" value="LRR_TYP"/>
    <property type="match status" value="10"/>
</dbReference>
<dbReference type="GO" id="GO:0071944">
    <property type="term" value="C:cell periphery"/>
    <property type="evidence" value="ECO:0007669"/>
    <property type="project" value="UniProtKB-ARBA"/>
</dbReference>
<evidence type="ECO:0000256" key="4">
    <source>
        <dbReference type="SAM" id="MobiDB-lite"/>
    </source>
</evidence>
<evidence type="ECO:0000256" key="5">
    <source>
        <dbReference type="SAM" id="Phobius"/>
    </source>
</evidence>
<organism evidence="8 9">
    <name type="scientific">Parnassius apollo</name>
    <name type="common">Apollo butterfly</name>
    <name type="synonym">Papilio apollo</name>
    <dbReference type="NCBI Taxonomy" id="110799"/>
    <lineage>
        <taxon>Eukaryota</taxon>
        <taxon>Metazoa</taxon>
        <taxon>Ecdysozoa</taxon>
        <taxon>Arthropoda</taxon>
        <taxon>Hexapoda</taxon>
        <taxon>Insecta</taxon>
        <taxon>Pterygota</taxon>
        <taxon>Neoptera</taxon>
        <taxon>Endopterygota</taxon>
        <taxon>Lepidoptera</taxon>
        <taxon>Glossata</taxon>
        <taxon>Ditrysia</taxon>
        <taxon>Papilionoidea</taxon>
        <taxon>Papilionidae</taxon>
        <taxon>Parnassiinae</taxon>
        <taxon>Parnassini</taxon>
        <taxon>Parnassius</taxon>
        <taxon>Parnassius</taxon>
    </lineage>
</organism>
<feature type="transmembrane region" description="Helical" evidence="5">
    <location>
        <begin position="524"/>
        <end position="547"/>
    </location>
</feature>
<dbReference type="InterPro" id="IPR003599">
    <property type="entry name" value="Ig_sub"/>
</dbReference>
<dbReference type="SMART" id="SM00082">
    <property type="entry name" value="LRRCT"/>
    <property type="match status" value="1"/>
</dbReference>
<dbReference type="CDD" id="cd00096">
    <property type="entry name" value="Ig"/>
    <property type="match status" value="1"/>
</dbReference>
<dbReference type="EMBL" id="CAJQZP010000890">
    <property type="protein sequence ID" value="CAG4994256.1"/>
    <property type="molecule type" value="Genomic_DNA"/>
</dbReference>
<comment type="caution">
    <text evidence="8">The sequence shown here is derived from an EMBL/GenBank/DDBJ whole genome shotgun (WGS) entry which is preliminary data.</text>
</comment>
<keyword evidence="5" id="KW-0812">Transmembrane</keyword>
<gene>
    <name evidence="8" type="ORF">PAPOLLO_LOCUS12601</name>
</gene>
<evidence type="ECO:0000313" key="8">
    <source>
        <dbReference type="EMBL" id="CAG4994256.1"/>
    </source>
</evidence>
<proteinExistence type="predicted"/>
<feature type="domain" description="Ig-like" evidence="7">
    <location>
        <begin position="400"/>
        <end position="513"/>
    </location>
</feature>
<dbReference type="AlphaFoldDB" id="A0A8S3X044"/>
<reference evidence="8" key="1">
    <citation type="submission" date="2021-04" db="EMBL/GenBank/DDBJ databases">
        <authorList>
            <person name="Tunstrom K."/>
        </authorList>
    </citation>
    <scope>NUCLEOTIDE SEQUENCE</scope>
</reference>
<dbReference type="InterPro" id="IPR003591">
    <property type="entry name" value="Leu-rich_rpt_typical-subtyp"/>
</dbReference>
<dbReference type="InterPro" id="IPR001611">
    <property type="entry name" value="Leu-rich_rpt"/>
</dbReference>
<feature type="signal peptide" evidence="6">
    <location>
        <begin position="1"/>
        <end position="18"/>
    </location>
</feature>
<protein>
    <submittedName>
        <fullName evidence="8">(apollo) hypothetical protein</fullName>
    </submittedName>
</protein>
<dbReference type="Pfam" id="PF13855">
    <property type="entry name" value="LRR_8"/>
    <property type="match status" value="3"/>
</dbReference>
<accession>A0A8S3X044</accession>
<dbReference type="OrthoDB" id="10061535at2759"/>
<feature type="compositionally biased region" description="Low complexity" evidence="4">
    <location>
        <begin position="809"/>
        <end position="818"/>
    </location>
</feature>
<keyword evidence="5" id="KW-0472">Membrane</keyword>
<keyword evidence="5" id="KW-1133">Transmembrane helix</keyword>
<dbReference type="SMART" id="SM00365">
    <property type="entry name" value="LRR_SD22"/>
    <property type="match status" value="5"/>
</dbReference>
<dbReference type="InterPro" id="IPR003598">
    <property type="entry name" value="Ig_sub2"/>
</dbReference>
<evidence type="ECO:0000256" key="3">
    <source>
        <dbReference type="ARBA" id="ARBA00022737"/>
    </source>
</evidence>
<dbReference type="InterPro" id="IPR000483">
    <property type="entry name" value="Cys-rich_flank_reg_C"/>
</dbReference>
<sequence>MRWLHKILTLAIICAAVGEECPSFCNCSRTLLSCSSVAVPGNNLTRITLANHGTDLQTIIWTDSTVQAIDQDLFLGLYNLEYIDLSRNEIKRTEHDLFARLTHLKHLNLSRNKIEDIPRFTFAYLDNLEVLDVSHNELHVIPFQVFGPLTRLKYLDISHNKIATFLDYFFKPNRQLKQLFLNNNSIVEITSKALVNLRELEILDLSGNKLDYLPKSIFDSFDELTDLNLSDNSYQNISHDAFKNLHKLKWLNLGGTRLKMLPAALFQHNENLQTFYLDNTQVTVIHNTNFKGLINLQRLFIRNNSFLREIETFVFDDTPSITHLDISGNDLTFLPLTLEKLDKLQSLKISRNPWACDCRMAWFAAWADKRKEIIKSDLSCRRAYPDDMLRTLNHTNCKPPQLILSSPLTLYRLQTDALLECRFDGNPAPSITWITPTRDVYHWNPNPLIPDIFHKHGVAHDKYYRPIDNGKSRVRVQDDGTLFIGDIHREDTGTYLCYASNPSANLTVEVTLNIDPMTMFEIKMYSLLCGALCAAAFLGLTLMIQFIRYIFIKFRLLETCCSCCACVSRDAPRTRQIYNMLDNIEQYKRLQLEKLRENYAVQVHRIKENCTQQMEWIQSSYSTQATHLRNFRDIGSNHLTAMRDQYYDQVKRVREYSTSQLNWVRENYVFQRNKIRKFSAHQILRLRESYKYQQQTLNKVLENLPSLYFENCRSGSCGHSDSMPFDPDVEIIDMYLKTKIEKLSHLPSPIPDDESRASVYYTPTERSVNSRRNSPVTIPDDIHINIIERGPPRLMARIRPIQPVPPPTLESSSPPSTSKAGLQMGQVKYKRDRTEFKPFSEPLLGRERERCQLAISASSPELRQVQVECEVELEPKSDVKREIKRDAGKGKETRVLLAVELAQPECQIKHAAGQLVCGECAKLCENTPL</sequence>
<keyword evidence="2 6" id="KW-0732">Signal</keyword>
<evidence type="ECO:0000256" key="1">
    <source>
        <dbReference type="ARBA" id="ARBA00022614"/>
    </source>
</evidence>
<dbReference type="PANTHER" id="PTHR24366">
    <property type="entry name" value="IG(IMMUNOGLOBULIN) AND LRR(LEUCINE RICH REPEAT) DOMAINS"/>
    <property type="match status" value="1"/>
</dbReference>
<keyword evidence="3" id="KW-0677">Repeat</keyword>
<keyword evidence="9" id="KW-1185">Reference proteome</keyword>
<dbReference type="PROSITE" id="PS51450">
    <property type="entry name" value="LRR"/>
    <property type="match status" value="3"/>
</dbReference>
<dbReference type="PROSITE" id="PS50835">
    <property type="entry name" value="IG_LIKE"/>
    <property type="match status" value="1"/>
</dbReference>
<name>A0A8S3X044_PARAO</name>
<evidence type="ECO:0000256" key="2">
    <source>
        <dbReference type="ARBA" id="ARBA00022729"/>
    </source>
</evidence>
<dbReference type="PANTHER" id="PTHR24366:SF170">
    <property type="entry name" value="RE50361P"/>
    <property type="match status" value="1"/>
</dbReference>
<feature type="chain" id="PRO_5035916204" evidence="6">
    <location>
        <begin position="19"/>
        <end position="929"/>
    </location>
</feature>
<evidence type="ECO:0000256" key="6">
    <source>
        <dbReference type="SAM" id="SignalP"/>
    </source>
</evidence>
<dbReference type="Proteomes" id="UP000691718">
    <property type="component" value="Unassembled WGS sequence"/>
</dbReference>
<dbReference type="Pfam" id="PF13927">
    <property type="entry name" value="Ig_3"/>
    <property type="match status" value="1"/>
</dbReference>
<keyword evidence="1" id="KW-0433">Leucine-rich repeat</keyword>
<dbReference type="SMART" id="SM00408">
    <property type="entry name" value="IGc2"/>
    <property type="match status" value="1"/>
</dbReference>
<evidence type="ECO:0000313" key="9">
    <source>
        <dbReference type="Proteomes" id="UP000691718"/>
    </source>
</evidence>
<dbReference type="FunFam" id="3.80.10.10:FF:001164">
    <property type="entry name" value="GH01279p"/>
    <property type="match status" value="1"/>
</dbReference>
<dbReference type="SMART" id="SM00409">
    <property type="entry name" value="IG"/>
    <property type="match status" value="1"/>
</dbReference>
<feature type="region of interest" description="Disordered" evidence="4">
    <location>
        <begin position="803"/>
        <end position="822"/>
    </location>
</feature>
<dbReference type="InterPro" id="IPR007110">
    <property type="entry name" value="Ig-like_dom"/>
</dbReference>